<evidence type="ECO:0000259" key="1">
    <source>
        <dbReference type="Pfam" id="PF23571"/>
    </source>
</evidence>
<dbReference type="GO" id="GO:0005737">
    <property type="term" value="C:cytoplasm"/>
    <property type="evidence" value="ECO:0007669"/>
    <property type="project" value="TreeGrafter"/>
</dbReference>
<sequence length="587" mass="66936">MAVFLFIFSLFLGAFGCFLLALLRNGRKWLAHFWHWKCLYVISKEKHRKRLERETKDAYRIQEEILNETLLELKDTVYGKKHHFKNITDASSFQQSHPLTDYHNYKDYIQQISNGEENILVQGRPLALVATAGTSGSPSTVPVTEKYATERLMQGTMLCLEVIHSNFPGSLEKVARFSFPPKICYSKAGIPIGPYPLSTEFKLLEPLYTSRLPSHPTMSTHDLLYVQILFALKDPDLTALEVSFSWILRQVFYILEKEWETIVMDIMQGGISSELKIPQDIRQQLEKMLIPDPRRARELHAQFGNGFLGIASRLWPKMKVVIAVYSGLDGQFLNDVPCQGIILYSPLYCTAEGLIGVNITPSSATPQYVLCPHSAFFEFIPVETGIKEPAEIIRLQDVCVEKAYELVITNRDGLFRYRLGDVVRIVSFHNQSPILEFLYRKSQTLSVRGENITEDEFYRILLRTVDLWPGATLVNYCCAESQILGQISGGSDPHYEVFVALKGVRDLSEEQRYKLDQVLQEHVPLYKSFRFKGSIGPVRVYLASPKAFISLLELSSTLSGAPLESVQSPRTLRYRELAESIRKQILS</sequence>
<dbReference type="Pfam" id="PF03321">
    <property type="entry name" value="GH3"/>
    <property type="match status" value="1"/>
</dbReference>
<dbReference type="Proteomes" id="UP000812440">
    <property type="component" value="Chromosome 8_10"/>
</dbReference>
<dbReference type="EMBL" id="JAACNH010000003">
    <property type="protein sequence ID" value="KAG8446644.1"/>
    <property type="molecule type" value="Genomic_DNA"/>
</dbReference>
<name>A0A8T2JT28_9PIPI</name>
<dbReference type="InterPro" id="IPR055377">
    <property type="entry name" value="GH3_M"/>
</dbReference>
<evidence type="ECO:0008006" key="5">
    <source>
        <dbReference type="Google" id="ProtNLM"/>
    </source>
</evidence>
<evidence type="ECO:0000313" key="4">
    <source>
        <dbReference type="Proteomes" id="UP000812440"/>
    </source>
</evidence>
<dbReference type="PANTHER" id="PTHR31901:SF9">
    <property type="entry name" value="GH3 DOMAIN-CONTAINING PROTEIN"/>
    <property type="match status" value="1"/>
</dbReference>
<dbReference type="AlphaFoldDB" id="A0A8T2JT28"/>
<evidence type="ECO:0000259" key="2">
    <source>
        <dbReference type="Pfam" id="PF23572"/>
    </source>
</evidence>
<dbReference type="Pfam" id="PF23572">
    <property type="entry name" value="GH3_C"/>
    <property type="match status" value="1"/>
</dbReference>
<dbReference type="Pfam" id="PF23571">
    <property type="entry name" value="GH3_M"/>
    <property type="match status" value="1"/>
</dbReference>
<dbReference type="InterPro" id="IPR055378">
    <property type="entry name" value="GH3_C"/>
</dbReference>
<keyword evidence="4" id="KW-1185">Reference proteome</keyword>
<evidence type="ECO:0000313" key="3">
    <source>
        <dbReference type="EMBL" id="KAG8446644.1"/>
    </source>
</evidence>
<organism evidence="3 4">
    <name type="scientific">Hymenochirus boettgeri</name>
    <name type="common">Congo dwarf clawed frog</name>
    <dbReference type="NCBI Taxonomy" id="247094"/>
    <lineage>
        <taxon>Eukaryota</taxon>
        <taxon>Metazoa</taxon>
        <taxon>Chordata</taxon>
        <taxon>Craniata</taxon>
        <taxon>Vertebrata</taxon>
        <taxon>Euteleostomi</taxon>
        <taxon>Amphibia</taxon>
        <taxon>Batrachia</taxon>
        <taxon>Anura</taxon>
        <taxon>Pipoidea</taxon>
        <taxon>Pipidae</taxon>
        <taxon>Pipinae</taxon>
        <taxon>Hymenochirus</taxon>
    </lineage>
</organism>
<protein>
    <recommendedName>
        <fullName evidence="5">GH3 domain-containing protein</fullName>
    </recommendedName>
</protein>
<dbReference type="GO" id="GO:0016881">
    <property type="term" value="F:acid-amino acid ligase activity"/>
    <property type="evidence" value="ECO:0007669"/>
    <property type="project" value="TreeGrafter"/>
</dbReference>
<reference evidence="3" key="1">
    <citation type="thesis" date="2020" institute="ProQuest LLC" country="789 East Eisenhower Parkway, Ann Arbor, MI, USA">
        <title>Comparative Genomics and Chromosome Evolution.</title>
        <authorList>
            <person name="Mudd A.B."/>
        </authorList>
    </citation>
    <scope>NUCLEOTIDE SEQUENCE</scope>
    <source>
        <strain evidence="3">Female2</strain>
        <tissue evidence="3">Blood</tissue>
    </source>
</reference>
<feature type="domain" description="GH3 C-terminal" evidence="2">
    <location>
        <begin position="466"/>
        <end position="571"/>
    </location>
</feature>
<dbReference type="OrthoDB" id="10004661at2759"/>
<accession>A0A8T2JT28</accession>
<comment type="caution">
    <text evidence="3">The sequence shown here is derived from an EMBL/GenBank/DDBJ whole genome shotgun (WGS) entry which is preliminary data.</text>
</comment>
<proteinExistence type="predicted"/>
<dbReference type="InterPro" id="IPR004993">
    <property type="entry name" value="GH3"/>
</dbReference>
<dbReference type="PANTHER" id="PTHR31901">
    <property type="entry name" value="GH3 DOMAIN-CONTAINING PROTEIN"/>
    <property type="match status" value="1"/>
</dbReference>
<gene>
    <name evidence="3" type="ORF">GDO86_014189</name>
</gene>
<feature type="domain" description="GH3 middle" evidence="1">
    <location>
        <begin position="368"/>
        <end position="440"/>
    </location>
</feature>